<dbReference type="PANTHER" id="PTHR23504">
    <property type="entry name" value="MAJOR FACILITATOR SUPERFAMILY DOMAIN-CONTAINING PROTEIN 10"/>
    <property type="match status" value="1"/>
</dbReference>
<dbReference type="RefSeq" id="WP_058699386.1">
    <property type="nucleotide sequence ID" value="NZ_CP013690.1"/>
</dbReference>
<dbReference type="Proteomes" id="UP000069030">
    <property type="component" value="Chromosome"/>
</dbReference>
<feature type="transmembrane region" description="Helical" evidence="8">
    <location>
        <begin position="9"/>
        <end position="31"/>
    </location>
</feature>
<dbReference type="KEGG" id="mod:AS202_10775"/>
<proteinExistence type="inferred from homology"/>
<dbReference type="SUPFAM" id="SSF103473">
    <property type="entry name" value="MFS general substrate transporter"/>
    <property type="match status" value="1"/>
</dbReference>
<dbReference type="GO" id="GO:0016020">
    <property type="term" value="C:membrane"/>
    <property type="evidence" value="ECO:0007669"/>
    <property type="project" value="UniProtKB-SubCell"/>
</dbReference>
<dbReference type="InterPro" id="IPR036259">
    <property type="entry name" value="MFS_trans_sf"/>
</dbReference>
<feature type="domain" description="Major facilitator superfamily (MFS) profile" evidence="9">
    <location>
        <begin position="9"/>
        <end position="402"/>
    </location>
</feature>
<feature type="transmembrane region" description="Helical" evidence="8">
    <location>
        <begin position="166"/>
        <end position="186"/>
    </location>
</feature>
<dbReference type="EMBL" id="CP013690">
    <property type="protein sequence ID" value="ALU26602.1"/>
    <property type="molecule type" value="Genomic_DNA"/>
</dbReference>
<feature type="transmembrane region" description="Helical" evidence="8">
    <location>
        <begin position="347"/>
        <end position="369"/>
    </location>
</feature>
<dbReference type="PRINTS" id="PR01035">
    <property type="entry name" value="TCRTETA"/>
</dbReference>
<evidence type="ECO:0000256" key="5">
    <source>
        <dbReference type="ARBA" id="ARBA00022692"/>
    </source>
</evidence>
<dbReference type="InterPro" id="IPR001958">
    <property type="entry name" value="Tet-R_TetA/multi-R_MdtG-like"/>
</dbReference>
<evidence type="ECO:0000313" key="10">
    <source>
        <dbReference type="EMBL" id="ALU26602.1"/>
    </source>
</evidence>
<dbReference type="AlphaFoldDB" id="A0AAI8C5Y6"/>
<feature type="transmembrane region" description="Helical" evidence="8">
    <location>
        <begin position="285"/>
        <end position="303"/>
    </location>
</feature>
<comment type="subcellular location">
    <subcellularLocation>
        <location evidence="2">Membrane</location>
        <topology evidence="2">Multi-pass membrane protein</topology>
    </subcellularLocation>
</comment>
<evidence type="ECO:0000256" key="4">
    <source>
        <dbReference type="ARBA" id="ARBA00022448"/>
    </source>
</evidence>
<evidence type="ECO:0000256" key="2">
    <source>
        <dbReference type="ARBA" id="ARBA00004141"/>
    </source>
</evidence>
<evidence type="ECO:0000256" key="8">
    <source>
        <dbReference type="SAM" id="Phobius"/>
    </source>
</evidence>
<dbReference type="GO" id="GO:0022857">
    <property type="term" value="F:transmembrane transporter activity"/>
    <property type="evidence" value="ECO:0007669"/>
    <property type="project" value="InterPro"/>
</dbReference>
<keyword evidence="4" id="KW-0813">Transport</keyword>
<keyword evidence="5 8" id="KW-0812">Transmembrane</keyword>
<comment type="function">
    <text evidence="1">Resistance to tetracycline by an active tetracycline efflux. This is an energy-dependent process that decreases the accumulation of the antibiotic in whole cells. This protein functions as a metal-tetracycline/H(+) antiporter.</text>
</comment>
<feature type="transmembrane region" description="Helical" evidence="8">
    <location>
        <begin position="105"/>
        <end position="125"/>
    </location>
</feature>
<feature type="transmembrane region" description="Helical" evidence="8">
    <location>
        <begin position="309"/>
        <end position="326"/>
    </location>
</feature>
<evidence type="ECO:0000256" key="7">
    <source>
        <dbReference type="ARBA" id="ARBA00023136"/>
    </source>
</evidence>
<evidence type="ECO:0000259" key="9">
    <source>
        <dbReference type="PROSITE" id="PS50850"/>
    </source>
</evidence>
<comment type="similarity">
    <text evidence="3">Belongs to the major facilitator superfamily. TCR/Tet family.</text>
</comment>
<keyword evidence="7 8" id="KW-0472">Membrane</keyword>
<feature type="transmembrane region" description="Helical" evidence="8">
    <location>
        <begin position="51"/>
        <end position="71"/>
    </location>
</feature>
<accession>A0AAI8C5Y6</accession>
<reference evidence="10 11" key="1">
    <citation type="journal article" date="2016" name="J. Zhejiang Univ. Sci. B">
        <title>Antibiotic resistance mechanisms of Myroides sp.</title>
        <authorList>
            <person name="Hu S."/>
            <person name="Yuan S."/>
            <person name="Qu H."/>
            <person name="Jiang T."/>
            <person name="Zhou Y."/>
            <person name="Wang M."/>
            <person name="Ming D."/>
        </authorList>
    </citation>
    <scope>NUCLEOTIDE SEQUENCE [LARGE SCALE GENOMIC DNA]</scope>
    <source>
        <strain evidence="10 11">PR63039</strain>
    </source>
</reference>
<dbReference type="PROSITE" id="PS50850">
    <property type="entry name" value="MFS"/>
    <property type="match status" value="1"/>
</dbReference>
<dbReference type="CDD" id="cd17388">
    <property type="entry name" value="MFS_TetA"/>
    <property type="match status" value="1"/>
</dbReference>
<feature type="transmembrane region" description="Helical" evidence="8">
    <location>
        <begin position="375"/>
        <end position="397"/>
    </location>
</feature>
<dbReference type="PANTHER" id="PTHR23504:SF15">
    <property type="entry name" value="MAJOR FACILITATOR SUPERFAMILY (MFS) PROFILE DOMAIN-CONTAINING PROTEIN"/>
    <property type="match status" value="1"/>
</dbReference>
<feature type="transmembrane region" description="Helical" evidence="8">
    <location>
        <begin position="255"/>
        <end position="273"/>
    </location>
</feature>
<gene>
    <name evidence="10" type="ORF">AS202_10775</name>
</gene>
<evidence type="ECO:0000256" key="3">
    <source>
        <dbReference type="ARBA" id="ARBA00007520"/>
    </source>
</evidence>
<evidence type="ECO:0000313" key="11">
    <source>
        <dbReference type="Proteomes" id="UP000069030"/>
    </source>
</evidence>
<keyword evidence="6 8" id="KW-1133">Transmembrane helix</keyword>
<dbReference type="PROSITE" id="PS00216">
    <property type="entry name" value="SUGAR_TRANSPORT_1"/>
    <property type="match status" value="1"/>
</dbReference>
<sequence length="402" mass="44689">MTSNKTNSIVIFITITIILDSAGFGIIFPVLPELLEKVLNADLSTAAKYGGILTLAYAFMQFIFAPILGILSDYYGRRNVLLLSLLGFSIDCFIMAVATEYWVLFISRLIAGITGATFAVASAAITDITTSTNRTKYFGYLNAAFNIGFIIGPLVGGLLGEYHLTYPFYFAGILGLLNVTYGYFYFPETNNLRTKKQISFASLSPLQTLKSIKQFKELTVLFFVFFLLSTASHSMESTWSFFTMMQFDWSKQHVGFSLTIIGIIGFVVQAYFLQYLSKKLSDQKLIYIGLIVSCIGLILLGFSTSVQQLWIGITLYLLGSIHQTGFQSMLSKSLNQQYQGELQGVLGSLNGLTTIIGPPIFTYCFYFFTQDSAPLYLPGIAFILSALLISTSLYLIIQYSRK</sequence>
<dbReference type="InterPro" id="IPR020846">
    <property type="entry name" value="MFS_dom"/>
</dbReference>
<dbReference type="InterPro" id="IPR011701">
    <property type="entry name" value="MFS"/>
</dbReference>
<protein>
    <submittedName>
        <fullName evidence="10">MFS transporter</fullName>
    </submittedName>
</protein>
<dbReference type="Pfam" id="PF07690">
    <property type="entry name" value="MFS_1"/>
    <property type="match status" value="1"/>
</dbReference>
<name>A0AAI8C5Y6_9FLAO</name>
<dbReference type="Gene3D" id="1.20.1250.20">
    <property type="entry name" value="MFS general substrate transporter like domains"/>
    <property type="match status" value="1"/>
</dbReference>
<feature type="transmembrane region" description="Helical" evidence="8">
    <location>
        <begin position="80"/>
        <end position="99"/>
    </location>
</feature>
<dbReference type="InterPro" id="IPR005829">
    <property type="entry name" value="Sugar_transporter_CS"/>
</dbReference>
<organism evidence="10 11">
    <name type="scientific">Myroides odoratimimus</name>
    <dbReference type="NCBI Taxonomy" id="76832"/>
    <lineage>
        <taxon>Bacteria</taxon>
        <taxon>Pseudomonadati</taxon>
        <taxon>Bacteroidota</taxon>
        <taxon>Flavobacteriia</taxon>
        <taxon>Flavobacteriales</taxon>
        <taxon>Flavobacteriaceae</taxon>
        <taxon>Myroides</taxon>
    </lineage>
</organism>
<feature type="transmembrane region" description="Helical" evidence="8">
    <location>
        <begin position="137"/>
        <end position="160"/>
    </location>
</feature>
<evidence type="ECO:0000256" key="6">
    <source>
        <dbReference type="ARBA" id="ARBA00022989"/>
    </source>
</evidence>
<evidence type="ECO:0000256" key="1">
    <source>
        <dbReference type="ARBA" id="ARBA00003279"/>
    </source>
</evidence>